<name>A0A8T8HX79_9PSEU</name>
<dbReference type="InterPro" id="IPR036052">
    <property type="entry name" value="TrpB-like_PALP_sf"/>
</dbReference>
<dbReference type="Gene3D" id="3.40.50.1100">
    <property type="match status" value="1"/>
</dbReference>
<accession>A0A8T8HX79</accession>
<proteinExistence type="predicted"/>
<sequence>VHISEADTVRTCRALAARGFLLGGSTGTVVHGALTWLARNDPDRALSSIAISPDLGDRYLDTVYDDQWVVDHYGPAAVEPARWP</sequence>
<dbReference type="EMBL" id="CP072788">
    <property type="protein sequence ID" value="QTR02810.1"/>
    <property type="molecule type" value="Genomic_DNA"/>
</dbReference>
<dbReference type="AlphaFoldDB" id="A0A8T8HX79"/>
<dbReference type="GO" id="GO:1901605">
    <property type="term" value="P:alpha-amino acid metabolic process"/>
    <property type="evidence" value="ECO:0007669"/>
    <property type="project" value="UniProtKB-ARBA"/>
</dbReference>
<gene>
    <name evidence="1" type="ORF">J7S33_27910</name>
</gene>
<feature type="non-terminal residue" evidence="1">
    <location>
        <position position="1"/>
    </location>
</feature>
<protein>
    <submittedName>
        <fullName evidence="1">2,3-diaminopropionate biosynthesis protein SbnA</fullName>
    </submittedName>
</protein>
<reference evidence="1" key="1">
    <citation type="submission" date="2021-04" db="EMBL/GenBank/DDBJ databases">
        <title>Saccharothrix algeriensis WGS.</title>
        <authorList>
            <person name="Stuskova K."/>
            <person name="Hakalova E."/>
            <person name="Tebbal A.B."/>
            <person name="Eichmeier A."/>
        </authorList>
    </citation>
    <scope>NUCLEOTIDE SEQUENCE</scope>
    <source>
        <strain evidence="1">NRRL B-24137</strain>
    </source>
</reference>
<evidence type="ECO:0000313" key="1">
    <source>
        <dbReference type="EMBL" id="QTR02810.1"/>
    </source>
</evidence>
<evidence type="ECO:0000313" key="2">
    <source>
        <dbReference type="Proteomes" id="UP000671828"/>
    </source>
</evidence>
<organism evidence="1 2">
    <name type="scientific">Saccharothrix algeriensis</name>
    <dbReference type="NCBI Taxonomy" id="173560"/>
    <lineage>
        <taxon>Bacteria</taxon>
        <taxon>Bacillati</taxon>
        <taxon>Actinomycetota</taxon>
        <taxon>Actinomycetes</taxon>
        <taxon>Pseudonocardiales</taxon>
        <taxon>Pseudonocardiaceae</taxon>
        <taxon>Saccharothrix</taxon>
    </lineage>
</organism>
<dbReference type="Proteomes" id="UP000671828">
    <property type="component" value="Chromosome"/>
</dbReference>
<dbReference type="SUPFAM" id="SSF53686">
    <property type="entry name" value="Tryptophan synthase beta subunit-like PLP-dependent enzymes"/>
    <property type="match status" value="1"/>
</dbReference>